<organism evidence="1">
    <name type="scientific">Phytophthora nicotianae</name>
    <name type="common">Potato buckeye rot agent</name>
    <name type="synonym">Phytophthora parasitica</name>
    <dbReference type="NCBI Taxonomy" id="4792"/>
    <lineage>
        <taxon>Eukaryota</taxon>
        <taxon>Sar</taxon>
        <taxon>Stramenopiles</taxon>
        <taxon>Oomycota</taxon>
        <taxon>Peronosporomycetes</taxon>
        <taxon>Peronosporales</taxon>
        <taxon>Peronosporaceae</taxon>
        <taxon>Phytophthora</taxon>
    </lineage>
</organism>
<evidence type="ECO:0000313" key="1">
    <source>
        <dbReference type="EMBL" id="ETL31141.1"/>
    </source>
</evidence>
<sequence>MKIGYLFDQRLDTSYFSDDELDDAIADASTMISADPEEK</sequence>
<dbReference type="AlphaFoldDB" id="W2IAE6"/>
<dbReference type="Proteomes" id="UP000053864">
    <property type="component" value="Unassembled WGS sequence"/>
</dbReference>
<accession>W2IAE6</accession>
<name>W2IAE6_PHYNI</name>
<reference evidence="1" key="1">
    <citation type="submission" date="2013-11" db="EMBL/GenBank/DDBJ databases">
        <title>The Genome Sequence of Phytophthora parasitica CJ05E6.</title>
        <authorList>
            <consortium name="The Broad Institute Genomics Platform"/>
            <person name="Russ C."/>
            <person name="Tyler B."/>
            <person name="Panabieres F."/>
            <person name="Shan W."/>
            <person name="Tripathy S."/>
            <person name="Grunwald N."/>
            <person name="Machado M."/>
            <person name="Johnson C.S."/>
            <person name="Arredondo F."/>
            <person name="Hong C."/>
            <person name="Coffey M."/>
            <person name="Young S.K."/>
            <person name="Zeng Q."/>
            <person name="Gargeya S."/>
            <person name="Fitzgerald M."/>
            <person name="Abouelleil A."/>
            <person name="Alvarado L."/>
            <person name="Chapman S.B."/>
            <person name="Gainer-Dewar J."/>
            <person name="Goldberg J."/>
            <person name="Griggs A."/>
            <person name="Gujja S."/>
            <person name="Hansen M."/>
            <person name="Howarth C."/>
            <person name="Imamovic A."/>
            <person name="Ireland A."/>
            <person name="Larimer J."/>
            <person name="McCowan C."/>
            <person name="Murphy C."/>
            <person name="Pearson M."/>
            <person name="Poon T.W."/>
            <person name="Priest M."/>
            <person name="Roberts A."/>
            <person name="Saif S."/>
            <person name="Shea T."/>
            <person name="Sykes S."/>
            <person name="Wortman J."/>
            <person name="Nusbaum C."/>
            <person name="Birren B."/>
        </authorList>
    </citation>
    <scope>NUCLEOTIDE SEQUENCE [LARGE SCALE GENOMIC DNA]</scope>
    <source>
        <strain evidence="1">CJ05E6</strain>
    </source>
</reference>
<gene>
    <name evidence="1" type="ORF">L916_15962</name>
</gene>
<proteinExistence type="predicted"/>
<dbReference type="EMBL" id="KI675093">
    <property type="protein sequence ID" value="ETL31141.1"/>
    <property type="molecule type" value="Genomic_DNA"/>
</dbReference>
<protein>
    <submittedName>
        <fullName evidence="1">Uncharacterized protein</fullName>
    </submittedName>
</protein>